<dbReference type="Pfam" id="PF03796">
    <property type="entry name" value="DnaB_C"/>
    <property type="match status" value="1"/>
</dbReference>
<evidence type="ECO:0000256" key="12">
    <source>
        <dbReference type="RuleBase" id="RU362085"/>
    </source>
</evidence>
<comment type="similarity">
    <text evidence="1 12">Belongs to the helicase family. DnaB subfamily.</text>
</comment>
<evidence type="ECO:0000256" key="4">
    <source>
        <dbReference type="ARBA" id="ARBA00022741"/>
    </source>
</evidence>
<dbReference type="GO" id="GO:0016787">
    <property type="term" value="F:hydrolase activity"/>
    <property type="evidence" value="ECO:0007669"/>
    <property type="project" value="UniProtKB-KW"/>
</dbReference>
<keyword evidence="8 12" id="KW-0238">DNA-binding</keyword>
<evidence type="ECO:0000256" key="5">
    <source>
        <dbReference type="ARBA" id="ARBA00022801"/>
    </source>
</evidence>
<keyword evidence="3 12" id="KW-0235">DNA replication</keyword>
<dbReference type="NCBIfam" id="NF004384">
    <property type="entry name" value="PRK05748.1"/>
    <property type="match status" value="1"/>
</dbReference>
<dbReference type="PANTHER" id="PTHR30153:SF2">
    <property type="entry name" value="REPLICATIVE DNA HELICASE"/>
    <property type="match status" value="1"/>
</dbReference>
<dbReference type="SMART" id="SM00382">
    <property type="entry name" value="AAA"/>
    <property type="match status" value="1"/>
</dbReference>
<dbReference type="EC" id="5.6.2.3" evidence="11 12"/>
<dbReference type="InterPro" id="IPR007693">
    <property type="entry name" value="DNA_helicase_DnaB-like_N"/>
</dbReference>
<dbReference type="RefSeq" id="WP_235310809.1">
    <property type="nucleotide sequence ID" value="NZ_JAKGAS010000002.1"/>
</dbReference>
<dbReference type="InterPro" id="IPR007692">
    <property type="entry name" value="DNA_helicase_DnaB"/>
</dbReference>
<keyword evidence="9" id="KW-0413">Isomerase</keyword>
<reference evidence="14 15" key="1">
    <citation type="submission" date="2022-01" db="EMBL/GenBank/DDBJ databases">
        <title>Paraglaciecola sp. G1-23.</title>
        <authorList>
            <person name="Jin M.S."/>
            <person name="Han D.M."/>
            <person name="Kim H.M."/>
            <person name="Jeon C.O."/>
        </authorList>
    </citation>
    <scope>NUCLEOTIDE SEQUENCE [LARGE SCALE GENOMIC DNA]</scope>
    <source>
        <strain evidence="14 15">G1-23</strain>
    </source>
</reference>
<dbReference type="EMBL" id="JAKGAS010000002">
    <property type="protein sequence ID" value="MCF2947279.1"/>
    <property type="molecule type" value="Genomic_DNA"/>
</dbReference>
<protein>
    <recommendedName>
        <fullName evidence="11 12">Replicative DNA helicase</fullName>
        <ecNumber evidence="11 12">5.6.2.3</ecNumber>
    </recommendedName>
</protein>
<dbReference type="InterPro" id="IPR016136">
    <property type="entry name" value="DNA_helicase_N/primase_C"/>
</dbReference>
<keyword evidence="2 12" id="KW-0639">Primosome</keyword>
<evidence type="ECO:0000259" key="13">
    <source>
        <dbReference type="PROSITE" id="PS51199"/>
    </source>
</evidence>
<dbReference type="InterPro" id="IPR036185">
    <property type="entry name" value="DNA_heli_DnaB-like_N_sf"/>
</dbReference>
<accession>A0ABS9D2Y1</accession>
<organism evidence="14 15">
    <name type="scientific">Paraglaciecola algarum</name>
    <dbReference type="NCBI Taxonomy" id="3050085"/>
    <lineage>
        <taxon>Bacteria</taxon>
        <taxon>Pseudomonadati</taxon>
        <taxon>Pseudomonadota</taxon>
        <taxon>Gammaproteobacteria</taxon>
        <taxon>Alteromonadales</taxon>
        <taxon>Alteromonadaceae</taxon>
        <taxon>Paraglaciecola</taxon>
    </lineage>
</organism>
<dbReference type="Gene3D" id="3.40.50.300">
    <property type="entry name" value="P-loop containing nucleotide triphosphate hydrolases"/>
    <property type="match status" value="1"/>
</dbReference>
<dbReference type="PANTHER" id="PTHR30153">
    <property type="entry name" value="REPLICATIVE DNA HELICASE DNAB"/>
    <property type="match status" value="1"/>
</dbReference>
<evidence type="ECO:0000256" key="7">
    <source>
        <dbReference type="ARBA" id="ARBA00022840"/>
    </source>
</evidence>
<keyword evidence="6 12" id="KW-0347">Helicase</keyword>
<keyword evidence="4 12" id="KW-0547">Nucleotide-binding</keyword>
<evidence type="ECO:0000256" key="8">
    <source>
        <dbReference type="ARBA" id="ARBA00023125"/>
    </source>
</evidence>
<dbReference type="InterPro" id="IPR003593">
    <property type="entry name" value="AAA+_ATPase"/>
</dbReference>
<dbReference type="InterPro" id="IPR007694">
    <property type="entry name" value="DNA_helicase_DnaB-like_C"/>
</dbReference>
<dbReference type="SUPFAM" id="SSF52540">
    <property type="entry name" value="P-loop containing nucleoside triphosphate hydrolases"/>
    <property type="match status" value="1"/>
</dbReference>
<evidence type="ECO:0000256" key="1">
    <source>
        <dbReference type="ARBA" id="ARBA00008428"/>
    </source>
</evidence>
<evidence type="ECO:0000256" key="3">
    <source>
        <dbReference type="ARBA" id="ARBA00022705"/>
    </source>
</evidence>
<keyword evidence="7 12" id="KW-0067">ATP-binding</keyword>
<evidence type="ECO:0000256" key="9">
    <source>
        <dbReference type="ARBA" id="ARBA00023235"/>
    </source>
</evidence>
<dbReference type="Gene3D" id="1.10.860.10">
    <property type="entry name" value="DNAb Helicase, Chain A"/>
    <property type="match status" value="1"/>
</dbReference>
<evidence type="ECO:0000256" key="11">
    <source>
        <dbReference type="NCBIfam" id="TIGR00665"/>
    </source>
</evidence>
<evidence type="ECO:0000256" key="2">
    <source>
        <dbReference type="ARBA" id="ARBA00022515"/>
    </source>
</evidence>
<evidence type="ECO:0000256" key="10">
    <source>
        <dbReference type="ARBA" id="ARBA00048954"/>
    </source>
</evidence>
<evidence type="ECO:0000313" key="14">
    <source>
        <dbReference type="EMBL" id="MCF2947279.1"/>
    </source>
</evidence>
<comment type="caution">
    <text evidence="14">The sequence shown here is derived from an EMBL/GenBank/DDBJ whole genome shotgun (WGS) entry which is preliminary data.</text>
</comment>
<name>A0ABS9D2Y1_9ALTE</name>
<dbReference type="SUPFAM" id="SSF48024">
    <property type="entry name" value="N-terminal domain of DnaB helicase"/>
    <property type="match status" value="1"/>
</dbReference>
<sequence>MPVEVVPRKKKDDKVEKLKVPPHSIEAEQSVLGSMLIAPDSWDKVAEIVVEDDFYNHSHQIIYRAIVRLLSKNEPIDLITVSEDLENLDELESAGGFAYLGELARNTPSSANVSAYAQIIKERAITRELIGVAHEIADTGYNPEGRNSGEILDMAESKVFEIAEKRTGANEGPKNVESVLTKTIDRLEELVKNNKEVTGVSTGYTDLDKKTSGLQPSDLIILAARPSMGKTTFAMNLCENAMLLEEKPVLVFSLEMPAEQIMMRMLASLSRVDQTNVRTAQLDDEDWARMSNTMAMLKDKDNLFIDDSSGLTPMEVRTRARKLARDKGGISLIMIDYLQLMQVPGLSDNRTLEIAEISRSLKSLAKELEVPVVALSQLNRSLEQRSDKRPINSDLRESGSIEQDADLIMFIYRDEVYNEQSTEKGVAEIIIGKQRNGPIGTSRLTFQGQFSRFDNYAGPPLDDEY</sequence>
<proteinExistence type="inferred from homology"/>
<dbReference type="Pfam" id="PF00772">
    <property type="entry name" value="DnaB"/>
    <property type="match status" value="1"/>
</dbReference>
<dbReference type="Proteomes" id="UP001521137">
    <property type="component" value="Unassembled WGS sequence"/>
</dbReference>
<dbReference type="NCBIfam" id="TIGR00665">
    <property type="entry name" value="DnaB"/>
    <property type="match status" value="1"/>
</dbReference>
<dbReference type="InterPro" id="IPR027417">
    <property type="entry name" value="P-loop_NTPase"/>
</dbReference>
<comment type="function">
    <text evidence="12">The main replicative DNA helicase, it participates in initiation and elongation during chromosome replication. Travels ahead of the DNA replisome, separating dsDNA into templates for DNA synthesis. A processive ATP-dependent 5'-3' DNA helicase it has DNA-dependent ATPase activity.</text>
</comment>
<dbReference type="CDD" id="cd00984">
    <property type="entry name" value="DnaB_C"/>
    <property type="match status" value="1"/>
</dbReference>
<dbReference type="PROSITE" id="PS51199">
    <property type="entry name" value="SF4_HELICASE"/>
    <property type="match status" value="1"/>
</dbReference>
<evidence type="ECO:0000256" key="6">
    <source>
        <dbReference type="ARBA" id="ARBA00022806"/>
    </source>
</evidence>
<dbReference type="GO" id="GO:0003678">
    <property type="term" value="F:DNA helicase activity"/>
    <property type="evidence" value="ECO:0007669"/>
    <property type="project" value="UniProtKB-EC"/>
</dbReference>
<evidence type="ECO:0000313" key="15">
    <source>
        <dbReference type="Proteomes" id="UP001521137"/>
    </source>
</evidence>
<gene>
    <name evidence="14" type="primary">dnaB</name>
    <name evidence="14" type="ORF">L0668_04110</name>
</gene>
<comment type="catalytic activity">
    <reaction evidence="10 12">
        <text>ATP + H2O = ADP + phosphate + H(+)</text>
        <dbReference type="Rhea" id="RHEA:13065"/>
        <dbReference type="ChEBI" id="CHEBI:15377"/>
        <dbReference type="ChEBI" id="CHEBI:15378"/>
        <dbReference type="ChEBI" id="CHEBI:30616"/>
        <dbReference type="ChEBI" id="CHEBI:43474"/>
        <dbReference type="ChEBI" id="CHEBI:456216"/>
        <dbReference type="EC" id="5.6.2.3"/>
    </reaction>
</comment>
<keyword evidence="5 12" id="KW-0378">Hydrolase</keyword>
<keyword evidence="15" id="KW-1185">Reference proteome</keyword>
<feature type="domain" description="SF4 helicase" evidence="13">
    <location>
        <begin position="193"/>
        <end position="460"/>
    </location>
</feature>